<evidence type="ECO:0000256" key="4">
    <source>
        <dbReference type="ARBA" id="ARBA00023136"/>
    </source>
</evidence>
<proteinExistence type="predicted"/>
<keyword evidence="2 5" id="KW-0812">Transmembrane</keyword>
<evidence type="ECO:0000256" key="2">
    <source>
        <dbReference type="ARBA" id="ARBA00022692"/>
    </source>
</evidence>
<evidence type="ECO:0000256" key="1">
    <source>
        <dbReference type="ARBA" id="ARBA00004127"/>
    </source>
</evidence>
<dbReference type="PANTHER" id="PTHR39535">
    <property type="entry name" value="SPORULATION-DELAYING PROTEIN SDPB"/>
    <property type="match status" value="1"/>
</dbReference>
<feature type="transmembrane region" description="Helical" evidence="5">
    <location>
        <begin position="250"/>
        <end position="283"/>
    </location>
</feature>
<accession>A0A511HAC3</accession>
<dbReference type="NCBIfam" id="TIGR04033">
    <property type="entry name" value="export_SdpB"/>
    <property type="match status" value="1"/>
</dbReference>
<name>A0A511HAC3_9BACT</name>
<dbReference type="AlphaFoldDB" id="A0A511HAC3"/>
<dbReference type="RefSeq" id="WP_090488175.1">
    <property type="nucleotide sequence ID" value="NZ_BJVY01000010.1"/>
</dbReference>
<evidence type="ECO:0000313" key="8">
    <source>
        <dbReference type="EMBL" id="SDD74069.1"/>
    </source>
</evidence>
<evidence type="ECO:0000259" key="6">
    <source>
        <dbReference type="SMART" id="SM00752"/>
    </source>
</evidence>
<evidence type="ECO:0000313" key="9">
    <source>
        <dbReference type="Proteomes" id="UP000198717"/>
    </source>
</evidence>
<gene>
    <name evidence="7" type="primary">yitO</name>
    <name evidence="7" type="ORF">MVI01_22820</name>
    <name evidence="8" type="ORF">SAMN04488504_102482</name>
</gene>
<dbReference type="InterPro" id="IPR011020">
    <property type="entry name" value="HTTM-like"/>
</dbReference>
<dbReference type="PANTHER" id="PTHR39535:SF2">
    <property type="entry name" value="HTTM DOMAIN-CONTAINING PROTEIN"/>
    <property type="match status" value="1"/>
</dbReference>
<dbReference type="Proteomes" id="UP000321224">
    <property type="component" value="Unassembled WGS sequence"/>
</dbReference>
<sequence>MLTALGNRARAWVAGPSPWSNTYGLARTLVALGTGGTLAFSDTTTLFRPVAGIPEAPVCEGIRAASFFCVLPSGWLEVARWAAVLLLLVVASGWRPRVTGLVHWWVAVSMPWSASLTDGGDQIAAILALLMLPLALTDDRRWHWDAPRESMGNDEAKRLIARSAWVMLRLQVAGIYFHASVGKFKVMEWVDGTALYYWLLDPSVGAPDWLASVMRPVLSSPVVALLTWSVLLLELGLALGPLLTPSLRRVLLPLGISFHLGIAVFHGLISFVLVMCGALILLLRPLDELFRFEGLRAWVRHMRTPPVPTATPSLEPVAVQVASVPPTDGA</sequence>
<keyword evidence="3 5" id="KW-1133">Transmembrane helix</keyword>
<protein>
    <submittedName>
        <fullName evidence="8">Antimicrobial peptide system protein, SdpB family</fullName>
    </submittedName>
</protein>
<keyword evidence="4 5" id="KW-0472">Membrane</keyword>
<dbReference type="EMBL" id="FNAJ01000002">
    <property type="protein sequence ID" value="SDD74069.1"/>
    <property type="molecule type" value="Genomic_DNA"/>
</dbReference>
<feature type="transmembrane region" description="Helical" evidence="5">
    <location>
        <begin position="222"/>
        <end position="243"/>
    </location>
</feature>
<feature type="domain" description="HTTM-like" evidence="6">
    <location>
        <begin position="15"/>
        <end position="287"/>
    </location>
</feature>
<dbReference type="SMART" id="SM00752">
    <property type="entry name" value="HTTM"/>
    <property type="match status" value="1"/>
</dbReference>
<reference evidence="7 10" key="2">
    <citation type="submission" date="2019-07" db="EMBL/GenBank/DDBJ databases">
        <title>Whole genome shotgun sequence of Myxococcus virescens NBRC 100334.</title>
        <authorList>
            <person name="Hosoyama A."/>
            <person name="Uohara A."/>
            <person name="Ohji S."/>
            <person name="Ichikawa N."/>
        </authorList>
    </citation>
    <scope>NUCLEOTIDE SEQUENCE [LARGE SCALE GENOMIC DNA]</scope>
    <source>
        <strain evidence="7 10">NBRC 100334</strain>
    </source>
</reference>
<dbReference type="GO" id="GO:0012505">
    <property type="term" value="C:endomembrane system"/>
    <property type="evidence" value="ECO:0007669"/>
    <property type="project" value="UniProtKB-SubCell"/>
</dbReference>
<dbReference type="InterPro" id="IPR052964">
    <property type="entry name" value="Sporulation_signal_mat"/>
</dbReference>
<comment type="subcellular location">
    <subcellularLocation>
        <location evidence="1">Endomembrane system</location>
        <topology evidence="1">Multi-pass membrane protein</topology>
    </subcellularLocation>
</comment>
<evidence type="ECO:0000256" key="3">
    <source>
        <dbReference type="ARBA" id="ARBA00022989"/>
    </source>
</evidence>
<comment type="caution">
    <text evidence="7">The sequence shown here is derived from an EMBL/GenBank/DDBJ whole genome shotgun (WGS) entry which is preliminary data.</text>
</comment>
<dbReference type="EMBL" id="BJVY01000010">
    <property type="protein sequence ID" value="GEL70498.1"/>
    <property type="molecule type" value="Genomic_DNA"/>
</dbReference>
<keyword evidence="9" id="KW-1185">Reference proteome</keyword>
<organism evidence="7 10">
    <name type="scientific">Myxococcus virescens</name>
    <dbReference type="NCBI Taxonomy" id="83456"/>
    <lineage>
        <taxon>Bacteria</taxon>
        <taxon>Pseudomonadati</taxon>
        <taxon>Myxococcota</taxon>
        <taxon>Myxococcia</taxon>
        <taxon>Myxococcales</taxon>
        <taxon>Cystobacterineae</taxon>
        <taxon>Myxococcaceae</taxon>
        <taxon>Myxococcus</taxon>
    </lineage>
</organism>
<evidence type="ECO:0000256" key="5">
    <source>
        <dbReference type="SAM" id="Phobius"/>
    </source>
</evidence>
<dbReference type="Proteomes" id="UP000198717">
    <property type="component" value="Unassembled WGS sequence"/>
</dbReference>
<reference evidence="8 9" key="1">
    <citation type="submission" date="2016-10" db="EMBL/GenBank/DDBJ databases">
        <authorList>
            <person name="Varghese N."/>
            <person name="Submissions S."/>
        </authorList>
    </citation>
    <scope>NUCLEOTIDE SEQUENCE [LARGE SCALE GENOMIC DNA]</scope>
    <source>
        <strain evidence="8 9">DSM 2260</strain>
    </source>
</reference>
<evidence type="ECO:0000313" key="7">
    <source>
        <dbReference type="EMBL" id="GEL70498.1"/>
    </source>
</evidence>
<evidence type="ECO:0000313" key="10">
    <source>
        <dbReference type="Proteomes" id="UP000321224"/>
    </source>
</evidence>
<dbReference type="InterPro" id="IPR023894">
    <property type="entry name" value="Sporulation_SdpB"/>
</dbReference>